<dbReference type="OrthoDB" id="10072086at2759"/>
<feature type="region of interest" description="Disordered" evidence="4">
    <location>
        <begin position="1"/>
        <end position="37"/>
    </location>
</feature>
<dbReference type="Proteomes" id="UP000887116">
    <property type="component" value="Unassembled WGS sequence"/>
</dbReference>
<evidence type="ECO:0000256" key="1">
    <source>
        <dbReference type="ARBA" id="ARBA00004613"/>
    </source>
</evidence>
<sequence length="212" mass="23619">MCSTLQKVRGDEKPKPSIADSDLRPTFQPQLPKDDTTLKTATEAIPTTTEGVEENSLMFVTSTKPNDETPFPNDIPKGCLVNGTLYGDGSAMISSSFCEYCFCIRGKTKCVKPKCDLVIDGCAPYYDSQFSCCPSKYHCHPNVITDFTDEVDIYPDLTTKAFVTNIQVIMEIVFWMELFIFKVKSYQNIVNVIIASALKDPLSVIRLNALLL</sequence>
<evidence type="ECO:0000313" key="6">
    <source>
        <dbReference type="Proteomes" id="UP000887116"/>
    </source>
</evidence>
<evidence type="ECO:0008006" key="7">
    <source>
        <dbReference type="Google" id="ProtNLM"/>
    </source>
</evidence>
<dbReference type="PANTHER" id="PTHR46698:SF3">
    <property type="entry name" value="TENECTIN ISOFORM 1-RELATED"/>
    <property type="match status" value="1"/>
</dbReference>
<comment type="caution">
    <text evidence="5">The sequence shown here is derived from an EMBL/GenBank/DDBJ whole genome shotgun (WGS) entry which is preliminary data.</text>
</comment>
<dbReference type="SUPFAM" id="SSF57603">
    <property type="entry name" value="FnI-like domain"/>
    <property type="match status" value="1"/>
</dbReference>
<gene>
    <name evidence="5" type="primary">X975_24878</name>
    <name evidence="5" type="ORF">TNCT_306881</name>
</gene>
<protein>
    <recommendedName>
        <fullName evidence="7">VWFC domain-containing protein</fullName>
    </recommendedName>
</protein>
<name>A0A8X6GLL9_TRICU</name>
<keyword evidence="3" id="KW-0732">Signal</keyword>
<dbReference type="EMBL" id="BMAO01015818">
    <property type="protein sequence ID" value="GFR04520.1"/>
    <property type="molecule type" value="Genomic_DNA"/>
</dbReference>
<proteinExistence type="predicted"/>
<reference evidence="5" key="1">
    <citation type="submission" date="2020-07" db="EMBL/GenBank/DDBJ databases">
        <title>Multicomponent nature underlies the extraordinary mechanical properties of spider dragline silk.</title>
        <authorList>
            <person name="Kono N."/>
            <person name="Nakamura H."/>
            <person name="Mori M."/>
            <person name="Yoshida Y."/>
            <person name="Ohtoshi R."/>
            <person name="Malay A.D."/>
            <person name="Moran D.A.P."/>
            <person name="Tomita M."/>
            <person name="Numata K."/>
            <person name="Arakawa K."/>
        </authorList>
    </citation>
    <scope>NUCLEOTIDE SEQUENCE</scope>
</reference>
<evidence type="ECO:0000256" key="2">
    <source>
        <dbReference type="ARBA" id="ARBA00022525"/>
    </source>
</evidence>
<evidence type="ECO:0000256" key="4">
    <source>
        <dbReference type="SAM" id="MobiDB-lite"/>
    </source>
</evidence>
<accession>A0A8X6GLL9</accession>
<comment type="subcellular location">
    <subcellularLocation>
        <location evidence="1">Secreted</location>
    </subcellularLocation>
</comment>
<keyword evidence="2" id="KW-0964">Secreted</keyword>
<dbReference type="GO" id="GO:0005576">
    <property type="term" value="C:extracellular region"/>
    <property type="evidence" value="ECO:0007669"/>
    <property type="project" value="UniProtKB-SubCell"/>
</dbReference>
<dbReference type="AlphaFoldDB" id="A0A8X6GLL9"/>
<organism evidence="5 6">
    <name type="scientific">Trichonephila clavata</name>
    <name type="common">Joro spider</name>
    <name type="synonym">Nephila clavata</name>
    <dbReference type="NCBI Taxonomy" id="2740835"/>
    <lineage>
        <taxon>Eukaryota</taxon>
        <taxon>Metazoa</taxon>
        <taxon>Ecdysozoa</taxon>
        <taxon>Arthropoda</taxon>
        <taxon>Chelicerata</taxon>
        <taxon>Arachnida</taxon>
        <taxon>Araneae</taxon>
        <taxon>Araneomorphae</taxon>
        <taxon>Entelegynae</taxon>
        <taxon>Araneoidea</taxon>
        <taxon>Nephilidae</taxon>
        <taxon>Trichonephila</taxon>
    </lineage>
</organism>
<evidence type="ECO:0000256" key="3">
    <source>
        <dbReference type="ARBA" id="ARBA00022729"/>
    </source>
</evidence>
<keyword evidence="6" id="KW-1185">Reference proteome</keyword>
<dbReference type="PANTHER" id="PTHR46698">
    <property type="entry name" value="CROSSVEINLESS 2"/>
    <property type="match status" value="1"/>
</dbReference>
<evidence type="ECO:0000313" key="5">
    <source>
        <dbReference type="EMBL" id="GFR04520.1"/>
    </source>
</evidence>
<dbReference type="InterPro" id="IPR052424">
    <property type="entry name" value="Kielin_Chordin-BMP_Reg"/>
</dbReference>